<dbReference type="PANTHER" id="PTHR43649:SF29">
    <property type="entry name" value="OSMOPROTECTIVE COMPOUNDS-BINDING PROTEIN GGTB"/>
    <property type="match status" value="1"/>
</dbReference>
<gene>
    <name evidence="4" type="ORF">UFOPK1493_02255</name>
</gene>
<reference evidence="4" key="1">
    <citation type="submission" date="2020-05" db="EMBL/GenBank/DDBJ databases">
        <authorList>
            <person name="Chiriac C."/>
            <person name="Salcher M."/>
            <person name="Ghai R."/>
            <person name="Kavagutti S V."/>
        </authorList>
    </citation>
    <scope>NUCLEOTIDE SEQUENCE</scope>
</reference>
<dbReference type="InterPro" id="IPR006059">
    <property type="entry name" value="SBP"/>
</dbReference>
<evidence type="ECO:0000256" key="3">
    <source>
        <dbReference type="SAM" id="MobiDB-lite"/>
    </source>
</evidence>
<dbReference type="EMBL" id="CAEZSR010000086">
    <property type="protein sequence ID" value="CAB4568711.1"/>
    <property type="molecule type" value="Genomic_DNA"/>
</dbReference>
<evidence type="ECO:0000256" key="2">
    <source>
        <dbReference type="ARBA" id="ARBA00022448"/>
    </source>
</evidence>
<protein>
    <submittedName>
        <fullName evidence="4">Unannotated protein</fullName>
    </submittedName>
</protein>
<evidence type="ECO:0000256" key="1">
    <source>
        <dbReference type="ARBA" id="ARBA00008520"/>
    </source>
</evidence>
<dbReference type="PANTHER" id="PTHR43649">
    <property type="entry name" value="ARABINOSE-BINDING PROTEIN-RELATED"/>
    <property type="match status" value="1"/>
</dbReference>
<comment type="similarity">
    <text evidence="1">Belongs to the bacterial solute-binding protein 1 family.</text>
</comment>
<dbReference type="SUPFAM" id="SSF53850">
    <property type="entry name" value="Periplasmic binding protein-like II"/>
    <property type="match status" value="1"/>
</dbReference>
<feature type="compositionally biased region" description="Low complexity" evidence="3">
    <location>
        <begin position="30"/>
        <end position="46"/>
    </location>
</feature>
<sequence length="445" mass="47093">MAHRRRLAAAAIVASLVIAACGDDEETSENTDAAAETTAGGSDTTAAGGGDLAGTTVTIMSSIRDVEAERLETAWAAFEAETGIDIVHEGTATFEDDLKLRVDGGDAPDLAFVPQPGLLATLASDGKVVPLSDLEDDVLANNGESWVGYGTVDGTFYAPPFGANIKSLVWYSPAAFADAGYEIPTTWQGLLDLSQQIVDDGGVPWCVGAESGGATGWVLTDWTEDIMLRTAGPEVYDQWVNHEIPFNDPAVAAALEQVAAIVKNDDFVLGGAQSIPSTSFQEAGLPLLDGECFMHRQANFYGNQWPEGTTKGPDGQVNTFFLPMVNEDDPKAMLGGGELIAAFADRPEVKAVAEFLTSADYANERLKLGNWLSPNKGADPTLVTDPLEQQFAVLLAESDVFRFDGSDLMPGPVGAGSFWSEMVEWVVGSQDTATTLENIEASWPA</sequence>
<dbReference type="Pfam" id="PF01547">
    <property type="entry name" value="SBP_bac_1"/>
    <property type="match status" value="1"/>
</dbReference>
<name>A0A6J6DX26_9ZZZZ</name>
<keyword evidence="2" id="KW-0813">Transport</keyword>
<dbReference type="AlphaFoldDB" id="A0A6J6DX26"/>
<accession>A0A6J6DX26</accession>
<feature type="region of interest" description="Disordered" evidence="3">
    <location>
        <begin position="24"/>
        <end position="51"/>
    </location>
</feature>
<evidence type="ECO:0000313" key="4">
    <source>
        <dbReference type="EMBL" id="CAB4568711.1"/>
    </source>
</evidence>
<dbReference type="InterPro" id="IPR050490">
    <property type="entry name" value="Bact_solute-bd_prot1"/>
</dbReference>
<dbReference type="PROSITE" id="PS51257">
    <property type="entry name" value="PROKAR_LIPOPROTEIN"/>
    <property type="match status" value="1"/>
</dbReference>
<proteinExistence type="inferred from homology"/>
<dbReference type="Gene3D" id="3.40.190.10">
    <property type="entry name" value="Periplasmic binding protein-like II"/>
    <property type="match status" value="2"/>
</dbReference>
<organism evidence="4">
    <name type="scientific">freshwater metagenome</name>
    <dbReference type="NCBI Taxonomy" id="449393"/>
    <lineage>
        <taxon>unclassified sequences</taxon>
        <taxon>metagenomes</taxon>
        <taxon>ecological metagenomes</taxon>
    </lineage>
</organism>